<evidence type="ECO:0000256" key="1">
    <source>
        <dbReference type="ARBA" id="ARBA00000085"/>
    </source>
</evidence>
<dbReference type="InterPro" id="IPR005467">
    <property type="entry name" value="His_kinase_dom"/>
</dbReference>
<dbReference type="CDD" id="cd00082">
    <property type="entry name" value="HisKA"/>
    <property type="match status" value="1"/>
</dbReference>
<evidence type="ECO:0000259" key="9">
    <source>
        <dbReference type="PROSITE" id="PS50113"/>
    </source>
</evidence>
<dbReference type="InterPro" id="IPR000014">
    <property type="entry name" value="PAS"/>
</dbReference>
<proteinExistence type="predicted"/>
<dbReference type="SMART" id="SM00387">
    <property type="entry name" value="HATPase_c"/>
    <property type="match status" value="1"/>
</dbReference>
<evidence type="ECO:0000256" key="5">
    <source>
        <dbReference type="ARBA" id="ARBA00022777"/>
    </source>
</evidence>
<dbReference type="PRINTS" id="PR00344">
    <property type="entry name" value="BCTRLSENSOR"/>
</dbReference>
<dbReference type="EMBL" id="PVTR01000004">
    <property type="protein sequence ID" value="PRY88493.1"/>
    <property type="molecule type" value="Genomic_DNA"/>
</dbReference>
<evidence type="ECO:0000256" key="7">
    <source>
        <dbReference type="SAM" id="Phobius"/>
    </source>
</evidence>
<dbReference type="SUPFAM" id="SSF55874">
    <property type="entry name" value="ATPase domain of HSP90 chaperone/DNA topoisomerase II/histidine kinase"/>
    <property type="match status" value="1"/>
</dbReference>
<feature type="domain" description="PAC" evidence="9">
    <location>
        <begin position="295"/>
        <end position="348"/>
    </location>
</feature>
<sequence>MEFNIFSLVLLISGATVITLSLAIFERIKDYTRVFALMMIAMAIWAIGYGFELASDTLDMMLFWIKIEYIGISFAPGIWLWFCINYAGLERWTSRNHFIGIFVVPVITYGMVLTNNWHLFHYAELSLATEGPFPLLAIIPGPWYYIHILFFYLCLLAGNVFLFFRFKNSDSLYRKQTYLLIAAGVIPWTVNLAYMLGYRLFDHIDFTPFAFLFVYIIVAIGLLRYRLFNIRPIARDKVIQVMAQGVLILDSTNRIIDLNPKMYSILNNPEKPIGMYVQEYFPDQIEFLNLLDSKTSSNTNIDLRNDGQLLSYFVDTSCIFNRKNEFTGLLVIFNDITESRKKEKQLNTNAEELKQMNSLKDKLFSIISHDLKGPIFGIQELLKLTEEGSVSKDEFFEIIPDISKNINSVSTLLENLLAWTSSQLRGEFVDQKEFDLGPLLDHHFSLFHKKAKEKRINLKLEKAGNLKVFADRNMIDLVIRNLLSNAVKFSGLGDQILFSASEALDDVLIEIIDTGMGISESNLQKLNSGESFTTSGKNQEMGTGLGLILVKEYVQKNGGNLIIKSELNKGSLFSFRLPKNTSNSDL</sequence>
<feature type="transmembrane region" description="Helical" evidence="7">
    <location>
        <begin position="6"/>
        <end position="25"/>
    </location>
</feature>
<dbReference type="Proteomes" id="UP000238157">
    <property type="component" value="Unassembled WGS sequence"/>
</dbReference>
<comment type="caution">
    <text evidence="10">The sequence shown here is derived from an EMBL/GenBank/DDBJ whole genome shotgun (WGS) entry which is preliminary data.</text>
</comment>
<dbReference type="PANTHER" id="PTHR43711">
    <property type="entry name" value="TWO-COMPONENT HISTIDINE KINASE"/>
    <property type="match status" value="1"/>
</dbReference>
<dbReference type="PANTHER" id="PTHR43711:SF31">
    <property type="entry name" value="HISTIDINE KINASE"/>
    <property type="match status" value="1"/>
</dbReference>
<feature type="transmembrane region" description="Helical" evidence="7">
    <location>
        <begin position="209"/>
        <end position="227"/>
    </location>
</feature>
<dbReference type="InterPro" id="IPR003594">
    <property type="entry name" value="HATPase_dom"/>
</dbReference>
<dbReference type="PROSITE" id="PS50109">
    <property type="entry name" value="HIS_KIN"/>
    <property type="match status" value="1"/>
</dbReference>
<feature type="transmembrane region" description="Helical" evidence="7">
    <location>
        <begin position="34"/>
        <end position="51"/>
    </location>
</feature>
<dbReference type="InterPro" id="IPR031621">
    <property type="entry name" value="HisKA_7TM"/>
</dbReference>
<evidence type="ECO:0000256" key="2">
    <source>
        <dbReference type="ARBA" id="ARBA00012438"/>
    </source>
</evidence>
<dbReference type="EC" id="2.7.13.3" evidence="2"/>
<gene>
    <name evidence="10" type="ORF">CLW00_104144</name>
</gene>
<dbReference type="InterPro" id="IPR050736">
    <property type="entry name" value="Sensor_HK_Regulatory"/>
</dbReference>
<dbReference type="OrthoDB" id="1269247at2"/>
<dbReference type="Pfam" id="PF16927">
    <property type="entry name" value="HisKA_7TM"/>
    <property type="match status" value="1"/>
</dbReference>
<dbReference type="SUPFAM" id="SSF55785">
    <property type="entry name" value="PYP-like sensor domain (PAS domain)"/>
    <property type="match status" value="1"/>
</dbReference>
<evidence type="ECO:0000256" key="4">
    <source>
        <dbReference type="ARBA" id="ARBA00022679"/>
    </source>
</evidence>
<dbReference type="AlphaFoldDB" id="A0A2T0WP65"/>
<dbReference type="GO" id="GO:0000155">
    <property type="term" value="F:phosphorelay sensor kinase activity"/>
    <property type="evidence" value="ECO:0007669"/>
    <property type="project" value="InterPro"/>
</dbReference>
<evidence type="ECO:0000313" key="10">
    <source>
        <dbReference type="EMBL" id="PRY88493.1"/>
    </source>
</evidence>
<dbReference type="CDD" id="cd00130">
    <property type="entry name" value="PAS"/>
    <property type="match status" value="1"/>
</dbReference>
<evidence type="ECO:0000259" key="8">
    <source>
        <dbReference type="PROSITE" id="PS50109"/>
    </source>
</evidence>
<keyword evidence="3" id="KW-0597">Phosphoprotein</keyword>
<feature type="transmembrane region" description="Helical" evidence="7">
    <location>
        <begin position="98"/>
        <end position="123"/>
    </location>
</feature>
<dbReference type="InterPro" id="IPR036097">
    <property type="entry name" value="HisK_dim/P_sf"/>
</dbReference>
<keyword evidence="7" id="KW-1133">Transmembrane helix</keyword>
<feature type="transmembrane region" description="Helical" evidence="7">
    <location>
        <begin position="63"/>
        <end position="86"/>
    </location>
</feature>
<evidence type="ECO:0000256" key="6">
    <source>
        <dbReference type="ARBA" id="ARBA00023012"/>
    </source>
</evidence>
<dbReference type="Pfam" id="PF02518">
    <property type="entry name" value="HATPase_c"/>
    <property type="match status" value="1"/>
</dbReference>
<keyword evidence="4" id="KW-0808">Transferase</keyword>
<protein>
    <recommendedName>
        <fullName evidence="2">histidine kinase</fullName>
        <ecNumber evidence="2">2.7.13.3</ecNumber>
    </recommendedName>
</protein>
<dbReference type="Gene3D" id="1.10.287.130">
    <property type="match status" value="1"/>
</dbReference>
<evidence type="ECO:0000256" key="3">
    <source>
        <dbReference type="ARBA" id="ARBA00022553"/>
    </source>
</evidence>
<dbReference type="Gene3D" id="3.30.565.10">
    <property type="entry name" value="Histidine kinase-like ATPase, C-terminal domain"/>
    <property type="match status" value="1"/>
</dbReference>
<keyword evidence="5 10" id="KW-0418">Kinase</keyword>
<dbReference type="InterPro" id="IPR000700">
    <property type="entry name" value="PAS-assoc_C"/>
</dbReference>
<keyword evidence="6" id="KW-0902">Two-component regulatory system</keyword>
<reference evidence="10 11" key="1">
    <citation type="submission" date="2018-03" db="EMBL/GenBank/DDBJ databases">
        <title>Genomic Encyclopedia of Archaeal and Bacterial Type Strains, Phase II (KMG-II): from individual species to whole genera.</title>
        <authorList>
            <person name="Goeker M."/>
        </authorList>
    </citation>
    <scope>NUCLEOTIDE SEQUENCE [LARGE SCALE GENOMIC DNA]</scope>
    <source>
        <strain evidence="10 11">DSM 27929</strain>
    </source>
</reference>
<dbReference type="InterPro" id="IPR035965">
    <property type="entry name" value="PAS-like_dom_sf"/>
</dbReference>
<dbReference type="InterPro" id="IPR036890">
    <property type="entry name" value="HATPase_C_sf"/>
</dbReference>
<dbReference type="SUPFAM" id="SSF47384">
    <property type="entry name" value="Homodimeric domain of signal transducing histidine kinase"/>
    <property type="match status" value="1"/>
</dbReference>
<keyword evidence="7" id="KW-0472">Membrane</keyword>
<feature type="domain" description="Histidine kinase" evidence="8">
    <location>
        <begin position="366"/>
        <end position="581"/>
    </location>
</feature>
<dbReference type="PROSITE" id="PS50113">
    <property type="entry name" value="PAC"/>
    <property type="match status" value="1"/>
</dbReference>
<comment type="catalytic activity">
    <reaction evidence="1">
        <text>ATP + protein L-histidine = ADP + protein N-phospho-L-histidine.</text>
        <dbReference type="EC" id="2.7.13.3"/>
    </reaction>
</comment>
<evidence type="ECO:0000313" key="11">
    <source>
        <dbReference type="Proteomes" id="UP000238157"/>
    </source>
</evidence>
<accession>A0A2T0WP65</accession>
<keyword evidence="11" id="KW-1185">Reference proteome</keyword>
<feature type="transmembrane region" description="Helical" evidence="7">
    <location>
        <begin position="178"/>
        <end position="197"/>
    </location>
</feature>
<dbReference type="SMART" id="SM00388">
    <property type="entry name" value="HisKA"/>
    <property type="match status" value="1"/>
</dbReference>
<feature type="transmembrane region" description="Helical" evidence="7">
    <location>
        <begin position="143"/>
        <end position="166"/>
    </location>
</feature>
<dbReference type="InterPro" id="IPR003661">
    <property type="entry name" value="HisK_dim/P_dom"/>
</dbReference>
<organism evidence="10 11">
    <name type="scientific">Mongoliibacter ruber</name>
    <dbReference type="NCBI Taxonomy" id="1750599"/>
    <lineage>
        <taxon>Bacteria</taxon>
        <taxon>Pseudomonadati</taxon>
        <taxon>Bacteroidota</taxon>
        <taxon>Cytophagia</taxon>
        <taxon>Cytophagales</taxon>
        <taxon>Cyclobacteriaceae</taxon>
        <taxon>Mongoliibacter</taxon>
    </lineage>
</organism>
<dbReference type="RefSeq" id="WP_106133223.1">
    <property type="nucleotide sequence ID" value="NZ_PVTR01000004.1"/>
</dbReference>
<name>A0A2T0WP65_9BACT</name>
<dbReference type="Gene3D" id="3.30.450.20">
    <property type="entry name" value="PAS domain"/>
    <property type="match status" value="1"/>
</dbReference>
<dbReference type="InterPro" id="IPR004358">
    <property type="entry name" value="Sig_transdc_His_kin-like_C"/>
</dbReference>
<keyword evidence="7" id="KW-0812">Transmembrane</keyword>